<evidence type="ECO:0000256" key="3">
    <source>
        <dbReference type="ARBA" id="ARBA00022825"/>
    </source>
</evidence>
<dbReference type="Proteomes" id="UP001153292">
    <property type="component" value="Chromosome 3"/>
</dbReference>
<dbReference type="InterPro" id="IPR009003">
    <property type="entry name" value="Peptidase_S1_PA"/>
</dbReference>
<dbReference type="InterPro" id="IPR001254">
    <property type="entry name" value="Trypsin_dom"/>
</dbReference>
<dbReference type="Gene3D" id="2.40.10.10">
    <property type="entry name" value="Trypsin-like serine proteases"/>
    <property type="match status" value="2"/>
</dbReference>
<evidence type="ECO:0000313" key="7">
    <source>
        <dbReference type="Proteomes" id="UP001153292"/>
    </source>
</evidence>
<sequence>MEGFIVGGEPAYLHHHPHSAFLRLTCCDTSSWICGASILNQHILLTAAHCIDGCTVTTLNIVVGHRNRYRGKTFFASAIMIHKGYDIADSVNDIGLVVLRTPLNLDKNKSRVAIMKKPPNRGEAVVAGWALSVASIKSLRMFKLLFFMVASAGVRANNSHNIKGSQRRIYHGYEAAIQSYPHAVFLHFRGTRPSSCGSSLVSEQAVVTAAHCVDELRYGRGSIDAYLGSVIPKHARVLRPVLDYRVHPKYLETTGRHNIAVAFFNRRVTLSPSIQKIPLATTNPAADSIVYSVGWGKQTVNNFKLPDLPGFRSMRVSMQRAVSRSICSNYSDIRITPTLLCTVPVMGHMHMDDSGDGLVQKSGGLRLMGVLSYVARGVNVYTGILNTRRWITRVLRSLCLEHCTDSHKLQRRAGAEVRRLAADGHAVIRDVRRQRLHRRLQHQILQRSRPGALH</sequence>
<proteinExistence type="predicted"/>
<organism evidence="6 7">
    <name type="scientific">Chilo suppressalis</name>
    <name type="common">Asiatic rice borer moth</name>
    <dbReference type="NCBI Taxonomy" id="168631"/>
    <lineage>
        <taxon>Eukaryota</taxon>
        <taxon>Metazoa</taxon>
        <taxon>Ecdysozoa</taxon>
        <taxon>Arthropoda</taxon>
        <taxon>Hexapoda</taxon>
        <taxon>Insecta</taxon>
        <taxon>Pterygota</taxon>
        <taxon>Neoptera</taxon>
        <taxon>Endopterygota</taxon>
        <taxon>Lepidoptera</taxon>
        <taxon>Glossata</taxon>
        <taxon>Ditrysia</taxon>
        <taxon>Pyraloidea</taxon>
        <taxon>Crambidae</taxon>
        <taxon>Crambinae</taxon>
        <taxon>Chilo</taxon>
    </lineage>
</organism>
<dbReference type="InterPro" id="IPR018114">
    <property type="entry name" value="TRYPSIN_HIS"/>
</dbReference>
<evidence type="ECO:0000256" key="2">
    <source>
        <dbReference type="ARBA" id="ARBA00022801"/>
    </source>
</evidence>
<evidence type="ECO:0000256" key="4">
    <source>
        <dbReference type="ARBA" id="ARBA00023157"/>
    </source>
</evidence>
<feature type="domain" description="Peptidase S1" evidence="5">
    <location>
        <begin position="169"/>
        <end position="396"/>
    </location>
</feature>
<keyword evidence="7" id="KW-1185">Reference proteome</keyword>
<evidence type="ECO:0000313" key="6">
    <source>
        <dbReference type="EMBL" id="CAH0405100.1"/>
    </source>
</evidence>
<keyword evidence="2" id="KW-0378">Hydrolase</keyword>
<dbReference type="SMART" id="SM00020">
    <property type="entry name" value="Tryp_SPc"/>
    <property type="match status" value="1"/>
</dbReference>
<dbReference type="Pfam" id="PF00089">
    <property type="entry name" value="Trypsin"/>
    <property type="match status" value="2"/>
</dbReference>
<dbReference type="PANTHER" id="PTHR24276">
    <property type="entry name" value="POLYSERASE-RELATED"/>
    <property type="match status" value="1"/>
</dbReference>
<evidence type="ECO:0000256" key="1">
    <source>
        <dbReference type="ARBA" id="ARBA00022670"/>
    </source>
</evidence>
<evidence type="ECO:0000259" key="5">
    <source>
        <dbReference type="PROSITE" id="PS50240"/>
    </source>
</evidence>
<dbReference type="PANTHER" id="PTHR24276:SF91">
    <property type="entry name" value="AT26814P-RELATED"/>
    <property type="match status" value="1"/>
</dbReference>
<keyword evidence="1" id="KW-0645">Protease</keyword>
<dbReference type="EMBL" id="OU963896">
    <property type="protein sequence ID" value="CAH0405100.1"/>
    <property type="molecule type" value="Genomic_DNA"/>
</dbReference>
<name>A0ABN8BEU2_CHISP</name>
<dbReference type="PROSITE" id="PS50240">
    <property type="entry name" value="TRYPSIN_DOM"/>
    <property type="match status" value="2"/>
</dbReference>
<dbReference type="InterPro" id="IPR050430">
    <property type="entry name" value="Peptidase_S1"/>
</dbReference>
<feature type="domain" description="Peptidase S1" evidence="5">
    <location>
        <begin position="5"/>
        <end position="130"/>
    </location>
</feature>
<reference evidence="6" key="1">
    <citation type="submission" date="2021-12" db="EMBL/GenBank/DDBJ databases">
        <authorList>
            <person name="King R."/>
        </authorList>
    </citation>
    <scope>NUCLEOTIDE SEQUENCE</scope>
</reference>
<dbReference type="InterPro" id="IPR043504">
    <property type="entry name" value="Peptidase_S1_PA_chymotrypsin"/>
</dbReference>
<keyword evidence="3" id="KW-0720">Serine protease</keyword>
<dbReference type="SUPFAM" id="SSF50494">
    <property type="entry name" value="Trypsin-like serine proteases"/>
    <property type="match status" value="2"/>
</dbReference>
<accession>A0ABN8BEU2</accession>
<keyword evidence="4" id="KW-1015">Disulfide bond</keyword>
<gene>
    <name evidence="6" type="ORF">CHILSU_LOCUS8451</name>
</gene>
<dbReference type="PROSITE" id="PS00134">
    <property type="entry name" value="TRYPSIN_HIS"/>
    <property type="match status" value="1"/>
</dbReference>
<protein>
    <recommendedName>
        <fullName evidence="5">Peptidase S1 domain-containing protein</fullName>
    </recommendedName>
</protein>